<evidence type="ECO:0000256" key="5">
    <source>
        <dbReference type="ARBA" id="ARBA00037868"/>
    </source>
</evidence>
<feature type="region of interest" description="Disordered" evidence="7">
    <location>
        <begin position="1"/>
        <end position="27"/>
    </location>
</feature>
<dbReference type="NCBIfam" id="TIGR00756">
    <property type="entry name" value="PPR"/>
    <property type="match status" value="1"/>
</dbReference>
<dbReference type="AlphaFoldDB" id="A0A8J5LIW4"/>
<dbReference type="Gene3D" id="1.25.40.10">
    <property type="entry name" value="Tetratricopeptide repeat domain"/>
    <property type="match status" value="1"/>
</dbReference>
<dbReference type="GO" id="GO:0003924">
    <property type="term" value="F:GTPase activity"/>
    <property type="evidence" value="ECO:0007669"/>
    <property type="project" value="InterPro"/>
</dbReference>
<keyword evidence="2" id="KW-0677">Repeat</keyword>
<feature type="region of interest" description="Disordered" evidence="7">
    <location>
        <begin position="258"/>
        <end position="303"/>
    </location>
</feature>
<dbReference type="EMBL" id="JACMSC010000005">
    <property type="protein sequence ID" value="KAG6521551.1"/>
    <property type="molecule type" value="Genomic_DNA"/>
</dbReference>
<dbReference type="SMART" id="SM00174">
    <property type="entry name" value="RHO"/>
    <property type="match status" value="1"/>
</dbReference>
<evidence type="ECO:0000256" key="1">
    <source>
        <dbReference type="ARBA" id="ARBA00006270"/>
    </source>
</evidence>
<dbReference type="PROSITE" id="PS51421">
    <property type="entry name" value="RAS"/>
    <property type="match status" value="1"/>
</dbReference>
<evidence type="ECO:0000256" key="6">
    <source>
        <dbReference type="PROSITE-ProRule" id="PRU00708"/>
    </source>
</evidence>
<feature type="compositionally biased region" description="Acidic residues" evidence="7">
    <location>
        <begin position="261"/>
        <end position="282"/>
    </location>
</feature>
<keyword evidence="3" id="KW-0547">Nucleotide-binding</keyword>
<feature type="repeat" description="PPR" evidence="6">
    <location>
        <begin position="120"/>
        <end position="154"/>
    </location>
</feature>
<evidence type="ECO:0000256" key="7">
    <source>
        <dbReference type="SAM" id="MobiDB-lite"/>
    </source>
</evidence>
<name>A0A8J5LIW4_ZINOF</name>
<feature type="compositionally biased region" description="Basic residues" evidence="7">
    <location>
        <begin position="1"/>
        <end position="12"/>
    </location>
</feature>
<evidence type="ECO:0000256" key="3">
    <source>
        <dbReference type="ARBA" id="ARBA00022741"/>
    </source>
</evidence>
<evidence type="ECO:0000256" key="2">
    <source>
        <dbReference type="ARBA" id="ARBA00022737"/>
    </source>
</evidence>
<evidence type="ECO:0000256" key="4">
    <source>
        <dbReference type="ARBA" id="ARBA00023134"/>
    </source>
</evidence>
<sequence>MKMTRGKGSRHLVTKETRKAKPTSRATVTTLSRAAQSAKACPVSDATHRDPHCLSAIISGLALDGRPLEALRLFKWFQTSALDPDEFTLSNALSLSANLSALDQGRQIQAFVFKKNLPMDVAATNSLINLYFKYGSIADAEKVFDGMLLRDVYTWNTRNKTDTVGQERFRSLIPSYIRDSSVAVIAYDVANRQSFLNTLKWIEEVRTKRGSDVIIVLVGNKTDLVDKRQVSIEEGEGKAQELGVMFIKTSAKAGFNIKESESEDDGLDMGDDDDVEELENESEAVRKEPTIEKPAPVSAPPKDAERQLLMKELKKKEMAELDALLHEMGIANKDSNTAQNETAMSGDHSNPTTQIDWRTTFTRLLFDGDKTTDSGCGRWQGYPLAGRGPVKGSTRKAPTIEQQLRVAAQPQTVVAGSRQTSVGREELSGWSDNNSCQRRGFVGTVEAVGTFGQRRFGQI</sequence>
<dbReference type="PROSITE" id="PS51375">
    <property type="entry name" value="PPR"/>
    <property type="match status" value="2"/>
</dbReference>
<dbReference type="InterPro" id="IPR027417">
    <property type="entry name" value="P-loop_NTPase"/>
</dbReference>
<dbReference type="GO" id="GO:0005525">
    <property type="term" value="F:GTP binding"/>
    <property type="evidence" value="ECO:0007669"/>
    <property type="project" value="UniProtKB-KW"/>
</dbReference>
<dbReference type="InterPro" id="IPR050227">
    <property type="entry name" value="Rab"/>
</dbReference>
<comment type="subcellular location">
    <subcellularLocation>
        <location evidence="5">Endomembrane system</location>
        <topology evidence="5">Lipid-anchor</topology>
    </subcellularLocation>
</comment>
<dbReference type="GO" id="GO:0012505">
    <property type="term" value="C:endomembrane system"/>
    <property type="evidence" value="ECO:0007669"/>
    <property type="project" value="UniProtKB-SubCell"/>
</dbReference>
<feature type="repeat" description="PPR" evidence="6">
    <location>
        <begin position="50"/>
        <end position="84"/>
    </location>
</feature>
<keyword evidence="9" id="KW-1185">Reference proteome</keyword>
<evidence type="ECO:0000313" key="9">
    <source>
        <dbReference type="Proteomes" id="UP000734854"/>
    </source>
</evidence>
<dbReference type="SUPFAM" id="SSF52540">
    <property type="entry name" value="P-loop containing nucleoside triphosphate hydrolases"/>
    <property type="match status" value="1"/>
</dbReference>
<dbReference type="SMART" id="SM00173">
    <property type="entry name" value="RAS"/>
    <property type="match status" value="1"/>
</dbReference>
<reference evidence="8 9" key="1">
    <citation type="submission" date="2020-08" db="EMBL/GenBank/DDBJ databases">
        <title>Plant Genome Project.</title>
        <authorList>
            <person name="Zhang R.-G."/>
        </authorList>
    </citation>
    <scope>NUCLEOTIDE SEQUENCE [LARGE SCALE GENOMIC DNA]</scope>
    <source>
        <tissue evidence="8">Rhizome</tissue>
    </source>
</reference>
<organism evidence="8 9">
    <name type="scientific">Zingiber officinale</name>
    <name type="common">Ginger</name>
    <name type="synonym">Amomum zingiber</name>
    <dbReference type="NCBI Taxonomy" id="94328"/>
    <lineage>
        <taxon>Eukaryota</taxon>
        <taxon>Viridiplantae</taxon>
        <taxon>Streptophyta</taxon>
        <taxon>Embryophyta</taxon>
        <taxon>Tracheophyta</taxon>
        <taxon>Spermatophyta</taxon>
        <taxon>Magnoliopsida</taxon>
        <taxon>Liliopsida</taxon>
        <taxon>Zingiberales</taxon>
        <taxon>Zingiberaceae</taxon>
        <taxon>Zingiber</taxon>
    </lineage>
</organism>
<dbReference type="Pfam" id="PF01535">
    <property type="entry name" value="PPR"/>
    <property type="match status" value="2"/>
</dbReference>
<dbReference type="Pfam" id="PF00071">
    <property type="entry name" value="Ras"/>
    <property type="match status" value="1"/>
</dbReference>
<gene>
    <name evidence="8" type="ORF">ZIOFF_018674</name>
</gene>
<comment type="similarity">
    <text evidence="1">Belongs to the small GTPase superfamily. Rab family.</text>
</comment>
<dbReference type="SMART" id="SM00175">
    <property type="entry name" value="RAB"/>
    <property type="match status" value="1"/>
</dbReference>
<dbReference type="InterPro" id="IPR002885">
    <property type="entry name" value="PPR_rpt"/>
</dbReference>
<protein>
    <submittedName>
        <fullName evidence="8">Uncharacterized protein</fullName>
    </submittedName>
</protein>
<dbReference type="InterPro" id="IPR011990">
    <property type="entry name" value="TPR-like_helical_dom_sf"/>
</dbReference>
<dbReference type="PROSITE" id="PS51419">
    <property type="entry name" value="RAB"/>
    <property type="match status" value="1"/>
</dbReference>
<keyword evidence="4" id="KW-0342">GTP-binding</keyword>
<dbReference type="InterPro" id="IPR001806">
    <property type="entry name" value="Small_GTPase"/>
</dbReference>
<dbReference type="Proteomes" id="UP000734854">
    <property type="component" value="Unassembled WGS sequence"/>
</dbReference>
<dbReference type="Gene3D" id="3.40.50.300">
    <property type="entry name" value="P-loop containing nucleotide triphosphate hydrolases"/>
    <property type="match status" value="1"/>
</dbReference>
<accession>A0A8J5LIW4</accession>
<dbReference type="PANTHER" id="PTHR47977">
    <property type="entry name" value="RAS-RELATED PROTEIN RAB"/>
    <property type="match status" value="1"/>
</dbReference>
<evidence type="ECO:0000313" key="8">
    <source>
        <dbReference type="EMBL" id="KAG6521551.1"/>
    </source>
</evidence>
<proteinExistence type="inferred from homology"/>
<comment type="caution">
    <text evidence="8">The sequence shown here is derived from an EMBL/GenBank/DDBJ whole genome shotgun (WGS) entry which is preliminary data.</text>
</comment>